<organism evidence="1 2">
    <name type="scientific">Rhododendron molle</name>
    <name type="common">Chinese azalea</name>
    <name type="synonym">Azalea mollis</name>
    <dbReference type="NCBI Taxonomy" id="49168"/>
    <lineage>
        <taxon>Eukaryota</taxon>
        <taxon>Viridiplantae</taxon>
        <taxon>Streptophyta</taxon>
        <taxon>Embryophyta</taxon>
        <taxon>Tracheophyta</taxon>
        <taxon>Spermatophyta</taxon>
        <taxon>Magnoliopsida</taxon>
        <taxon>eudicotyledons</taxon>
        <taxon>Gunneridae</taxon>
        <taxon>Pentapetalae</taxon>
        <taxon>asterids</taxon>
        <taxon>Ericales</taxon>
        <taxon>Ericaceae</taxon>
        <taxon>Ericoideae</taxon>
        <taxon>Rhodoreae</taxon>
        <taxon>Rhododendron</taxon>
    </lineage>
</organism>
<keyword evidence="2" id="KW-1185">Reference proteome</keyword>
<reference evidence="1" key="1">
    <citation type="submission" date="2022-02" db="EMBL/GenBank/DDBJ databases">
        <title>Plant Genome Project.</title>
        <authorList>
            <person name="Zhang R.-G."/>
        </authorList>
    </citation>
    <scope>NUCLEOTIDE SEQUENCE</scope>
    <source>
        <strain evidence="1">AT1</strain>
    </source>
</reference>
<dbReference type="EMBL" id="CM046392">
    <property type="protein sequence ID" value="KAI8554797.1"/>
    <property type="molecule type" value="Genomic_DNA"/>
</dbReference>
<proteinExistence type="predicted"/>
<accession>A0ACC0NN47</accession>
<evidence type="ECO:0000313" key="1">
    <source>
        <dbReference type="EMBL" id="KAI8554797.1"/>
    </source>
</evidence>
<name>A0ACC0NN47_RHOML</name>
<dbReference type="Proteomes" id="UP001062846">
    <property type="component" value="Chromosome 5"/>
</dbReference>
<sequence>MAVDMGISNALFVSDCRVLGVVDCMNNKNEQEPWEIAGIHCYDIPLPRITPDYCESRRSCNYLVIDILA</sequence>
<evidence type="ECO:0000313" key="2">
    <source>
        <dbReference type="Proteomes" id="UP001062846"/>
    </source>
</evidence>
<comment type="caution">
    <text evidence="1">The sequence shown here is derived from an EMBL/GenBank/DDBJ whole genome shotgun (WGS) entry which is preliminary data.</text>
</comment>
<protein>
    <submittedName>
        <fullName evidence="1">Uncharacterized protein</fullName>
    </submittedName>
</protein>
<gene>
    <name evidence="1" type="ORF">RHMOL_Rhmol05G0125000</name>
</gene>